<sequence length="246" mass="29175">MTDEELIDLSQNGAGLSAKMYDQISAEMSRRELSIGVNVSEADNQTQADNYYSDKPAVIDKEEEEKDAIQKSDEEDVYFDATDHCHFNEATPEMPNHQDQDIDRQFDTNPKKYPDFGERKQQTCAKHLTAGNRVLYQKNFDDIFEMIDRESELIADNEHYFEIFSGFLKVYHSNRWLCPYCNKLNCDQWNLFNHIKDVHGQHYIHDGFWCYKCECPLLNKRVLQYHIGFCRKSHWYEKVRGFPCYF</sequence>
<reference evidence="2" key="1">
    <citation type="submission" date="2022-11" db="UniProtKB">
        <authorList>
            <consortium name="WormBaseParasite"/>
        </authorList>
    </citation>
    <scope>IDENTIFICATION</scope>
</reference>
<evidence type="ECO:0000313" key="1">
    <source>
        <dbReference type="Proteomes" id="UP000887577"/>
    </source>
</evidence>
<keyword evidence="1" id="KW-1185">Reference proteome</keyword>
<organism evidence="1 2">
    <name type="scientific">Panagrolaimus superbus</name>
    <dbReference type="NCBI Taxonomy" id="310955"/>
    <lineage>
        <taxon>Eukaryota</taxon>
        <taxon>Metazoa</taxon>
        <taxon>Ecdysozoa</taxon>
        <taxon>Nematoda</taxon>
        <taxon>Chromadorea</taxon>
        <taxon>Rhabditida</taxon>
        <taxon>Tylenchina</taxon>
        <taxon>Panagrolaimomorpha</taxon>
        <taxon>Panagrolaimoidea</taxon>
        <taxon>Panagrolaimidae</taxon>
        <taxon>Panagrolaimus</taxon>
    </lineage>
</organism>
<name>A0A914YKV9_9BILA</name>
<dbReference type="AlphaFoldDB" id="A0A914YKV9"/>
<accession>A0A914YKV9</accession>
<evidence type="ECO:0000313" key="2">
    <source>
        <dbReference type="WBParaSite" id="PSU_v2.g20167.t1"/>
    </source>
</evidence>
<dbReference type="Proteomes" id="UP000887577">
    <property type="component" value="Unplaced"/>
</dbReference>
<protein>
    <submittedName>
        <fullName evidence="2">C2H2-type domain-containing protein</fullName>
    </submittedName>
</protein>
<proteinExistence type="predicted"/>
<dbReference type="WBParaSite" id="PSU_v2.g20167.t1">
    <property type="protein sequence ID" value="PSU_v2.g20167.t1"/>
    <property type="gene ID" value="PSU_v2.g20167"/>
</dbReference>